<reference evidence="1 2" key="1">
    <citation type="journal article" date="2011" name="J. Microbiol.">
        <title>Gramella jeungdoensis sp. nov., isolated from a solar saltern in Korea.</title>
        <authorList>
            <person name="Joung Y."/>
            <person name="Kim H."/>
            <person name="Jang T."/>
            <person name="Ahn T.S."/>
            <person name="Joh K."/>
        </authorList>
    </citation>
    <scope>NUCLEOTIDE SEQUENCE [LARGE SCALE GENOMIC DNA]</scope>
    <source>
        <strain evidence="1 2">KCTC 23123</strain>
    </source>
</reference>
<organism evidence="1 2">
    <name type="scientific">Gramella jeungdoensis</name>
    <dbReference type="NCBI Taxonomy" id="708091"/>
    <lineage>
        <taxon>Bacteria</taxon>
        <taxon>Pseudomonadati</taxon>
        <taxon>Bacteroidota</taxon>
        <taxon>Flavobacteriia</taxon>
        <taxon>Flavobacteriales</taxon>
        <taxon>Flavobacteriaceae</taxon>
        <taxon>Christiangramia</taxon>
    </lineage>
</organism>
<comment type="caution">
    <text evidence="1">The sequence shown here is derived from an EMBL/GenBank/DDBJ whole genome shotgun (WGS) entry which is preliminary data.</text>
</comment>
<evidence type="ECO:0000313" key="2">
    <source>
        <dbReference type="Proteomes" id="UP000298517"/>
    </source>
</evidence>
<keyword evidence="2" id="KW-1185">Reference proteome</keyword>
<proteinExistence type="predicted"/>
<accession>A0A4Y8ATT2</accession>
<dbReference type="Proteomes" id="UP000298517">
    <property type="component" value="Unassembled WGS sequence"/>
</dbReference>
<dbReference type="AlphaFoldDB" id="A0A4Y8ATT2"/>
<dbReference type="EMBL" id="SNQI01000003">
    <property type="protein sequence ID" value="TEW74108.1"/>
    <property type="molecule type" value="Genomic_DNA"/>
</dbReference>
<protein>
    <submittedName>
        <fullName evidence="1">Uncharacterized protein</fullName>
    </submittedName>
</protein>
<sequence>MEEQETRLDKQEKDLLDDVNEFSKKGKFSETFTEYEFRVIERESKDKYDFLSPTITKSNDIESLINRFKIDVVNICEKTLTIDENNRTVYEKCLNSFIELYSIKFKRDYLKLK</sequence>
<dbReference type="RefSeq" id="WP_134248506.1">
    <property type="nucleotide sequence ID" value="NZ_SNQI01000003.1"/>
</dbReference>
<gene>
    <name evidence="1" type="ORF">E2488_11595</name>
</gene>
<evidence type="ECO:0000313" key="1">
    <source>
        <dbReference type="EMBL" id="TEW74108.1"/>
    </source>
</evidence>
<name>A0A4Y8ATT2_9FLAO</name>